<evidence type="ECO:0000313" key="6">
    <source>
        <dbReference type="EMBL" id="NIL27539.1"/>
    </source>
</evidence>
<name>A0AA90XTI9_9GAMM</name>
<dbReference type="AlphaFoldDB" id="A0AA90XTI9"/>
<dbReference type="Gene3D" id="3.40.50.300">
    <property type="entry name" value="P-loop containing nucleotide triphosphate hydrolases"/>
    <property type="match status" value="1"/>
</dbReference>
<dbReference type="InterPro" id="IPR027417">
    <property type="entry name" value="P-loop_NTPase"/>
</dbReference>
<evidence type="ECO:0000259" key="5">
    <source>
        <dbReference type="PROSITE" id="PS50893"/>
    </source>
</evidence>
<sequence>MLVEVKSLSKSYPLSDSHFWFKKHRRVIDQVSFSIMEGECLGLVGESGSGKSTLGRLLLGIESPDSGTVRLAGKPVRAAQTRRNTLSAVFQDYTSSINPNMTVWQAITEPLQAQRLLAPPQINQRVSEVMQRVGLAEKLRVRYPHELSGGQIQRLCIARAIATQPRFIVLDEAISSLDIPSQVQILELLLELKKELKITYFFITHDIQAAAYLCDRVLFLYQGQVVEQALVDELHAVRHNYARKLLASVMTF</sequence>
<evidence type="ECO:0000256" key="2">
    <source>
        <dbReference type="ARBA" id="ARBA00022448"/>
    </source>
</evidence>
<dbReference type="PANTHER" id="PTHR43776:SF7">
    <property type="entry name" value="D,D-DIPEPTIDE TRANSPORT ATP-BINDING PROTEIN DDPF-RELATED"/>
    <property type="match status" value="1"/>
</dbReference>
<dbReference type="InterPro" id="IPR003439">
    <property type="entry name" value="ABC_transporter-like_ATP-bd"/>
</dbReference>
<dbReference type="PROSITE" id="PS00211">
    <property type="entry name" value="ABC_TRANSPORTER_1"/>
    <property type="match status" value="1"/>
</dbReference>
<dbReference type="Proteomes" id="UP000698240">
    <property type="component" value="Unassembled WGS sequence"/>
</dbReference>
<dbReference type="GO" id="GO:0016887">
    <property type="term" value="F:ATP hydrolysis activity"/>
    <property type="evidence" value="ECO:0007669"/>
    <property type="project" value="InterPro"/>
</dbReference>
<dbReference type="PROSITE" id="PS50893">
    <property type="entry name" value="ABC_TRANSPORTER_2"/>
    <property type="match status" value="1"/>
</dbReference>
<dbReference type="Pfam" id="PF00005">
    <property type="entry name" value="ABC_tran"/>
    <property type="match status" value="1"/>
</dbReference>
<protein>
    <submittedName>
        <fullName evidence="6">ABC transporter ATP-binding protein</fullName>
    </submittedName>
</protein>
<comment type="similarity">
    <text evidence="1">Belongs to the ABC transporter superfamily.</text>
</comment>
<reference evidence="6" key="1">
    <citation type="submission" date="2020-03" db="EMBL/GenBank/DDBJ databases">
        <authorList>
            <person name="Kislichkina A."/>
            <person name="Dentovskaya S."/>
            <person name="Shaikhutdinov R."/>
            <person name="Ivanov S."/>
            <person name="Sizova A."/>
            <person name="Solomentsev V."/>
            <person name="Bogun A."/>
        </authorList>
    </citation>
    <scope>NUCLEOTIDE SEQUENCE</scope>
    <source>
        <strain evidence="6">SCPM-O-B-8025</strain>
    </source>
</reference>
<gene>
    <name evidence="6" type="ORF">HB980_13425</name>
</gene>
<proteinExistence type="inferred from homology"/>
<dbReference type="InterPro" id="IPR003593">
    <property type="entry name" value="AAA+_ATPase"/>
</dbReference>
<dbReference type="PANTHER" id="PTHR43776">
    <property type="entry name" value="TRANSPORT ATP-BINDING PROTEIN"/>
    <property type="match status" value="1"/>
</dbReference>
<dbReference type="InterPro" id="IPR017871">
    <property type="entry name" value="ABC_transporter-like_CS"/>
</dbReference>
<keyword evidence="2" id="KW-0813">Transport</keyword>
<accession>A0AA90XTI9</accession>
<evidence type="ECO:0000313" key="7">
    <source>
        <dbReference type="Proteomes" id="UP000698240"/>
    </source>
</evidence>
<dbReference type="SUPFAM" id="SSF52540">
    <property type="entry name" value="P-loop containing nucleoside triphosphate hydrolases"/>
    <property type="match status" value="1"/>
</dbReference>
<dbReference type="CDD" id="cd03257">
    <property type="entry name" value="ABC_NikE_OppD_transporters"/>
    <property type="match status" value="1"/>
</dbReference>
<dbReference type="SMART" id="SM00382">
    <property type="entry name" value="AAA"/>
    <property type="match status" value="1"/>
</dbReference>
<dbReference type="GO" id="GO:0055085">
    <property type="term" value="P:transmembrane transport"/>
    <property type="evidence" value="ECO:0007669"/>
    <property type="project" value="UniProtKB-ARBA"/>
</dbReference>
<keyword evidence="4 6" id="KW-0067">ATP-binding</keyword>
<comment type="caution">
    <text evidence="6">The sequence shown here is derived from an EMBL/GenBank/DDBJ whole genome shotgun (WGS) entry which is preliminary data.</text>
</comment>
<dbReference type="EMBL" id="JAASAN010000005">
    <property type="protein sequence ID" value="NIL27539.1"/>
    <property type="molecule type" value="Genomic_DNA"/>
</dbReference>
<evidence type="ECO:0000256" key="3">
    <source>
        <dbReference type="ARBA" id="ARBA00022741"/>
    </source>
</evidence>
<evidence type="ECO:0000256" key="4">
    <source>
        <dbReference type="ARBA" id="ARBA00022840"/>
    </source>
</evidence>
<organism evidence="6 7">
    <name type="scientific">Yersinia massiliensis</name>
    <dbReference type="NCBI Taxonomy" id="419257"/>
    <lineage>
        <taxon>Bacteria</taxon>
        <taxon>Pseudomonadati</taxon>
        <taxon>Pseudomonadota</taxon>
        <taxon>Gammaproteobacteria</taxon>
        <taxon>Enterobacterales</taxon>
        <taxon>Yersiniaceae</taxon>
        <taxon>Yersinia</taxon>
    </lineage>
</organism>
<dbReference type="RefSeq" id="WP_050286955.1">
    <property type="nucleotide sequence ID" value="NZ_PEHM01000007.1"/>
</dbReference>
<feature type="domain" description="ABC transporter" evidence="5">
    <location>
        <begin position="3"/>
        <end position="247"/>
    </location>
</feature>
<dbReference type="InterPro" id="IPR050319">
    <property type="entry name" value="ABC_transp_ATP-bind"/>
</dbReference>
<keyword evidence="3" id="KW-0547">Nucleotide-binding</keyword>
<evidence type="ECO:0000256" key="1">
    <source>
        <dbReference type="ARBA" id="ARBA00005417"/>
    </source>
</evidence>
<dbReference type="GO" id="GO:0005524">
    <property type="term" value="F:ATP binding"/>
    <property type="evidence" value="ECO:0007669"/>
    <property type="project" value="UniProtKB-KW"/>
</dbReference>